<dbReference type="InterPro" id="IPR021067">
    <property type="entry name" value="Glycosyltransferase"/>
</dbReference>
<dbReference type="GO" id="GO:0016740">
    <property type="term" value="F:transferase activity"/>
    <property type="evidence" value="ECO:0007669"/>
    <property type="project" value="UniProtKB-KW"/>
</dbReference>
<dbReference type="PANTHER" id="PTHR34496">
    <property type="entry name" value="GLCNAC TRANSFERASE-RELATED"/>
    <property type="match status" value="1"/>
</dbReference>
<organism evidence="1 2">
    <name type="scientific">Micromonospora marina</name>
    <dbReference type="NCBI Taxonomy" id="307120"/>
    <lineage>
        <taxon>Bacteria</taxon>
        <taxon>Bacillati</taxon>
        <taxon>Actinomycetota</taxon>
        <taxon>Actinomycetes</taxon>
        <taxon>Micromonosporales</taxon>
        <taxon>Micromonosporaceae</taxon>
        <taxon>Micromonospora</taxon>
    </lineage>
</organism>
<dbReference type="InterPro" id="IPR029044">
    <property type="entry name" value="Nucleotide-diphossugar_trans"/>
</dbReference>
<reference evidence="2" key="1">
    <citation type="submission" date="2016-06" db="EMBL/GenBank/DDBJ databases">
        <authorList>
            <person name="Varghese N."/>
        </authorList>
    </citation>
    <scope>NUCLEOTIDE SEQUENCE [LARGE SCALE GENOMIC DNA]</scope>
    <source>
        <strain evidence="2">DSM 45555</strain>
    </source>
</reference>
<dbReference type="RefSeq" id="WP_091048006.1">
    <property type="nucleotide sequence ID" value="NZ_FMCV01000016.1"/>
</dbReference>
<gene>
    <name evidence="1" type="ORF">GA0070215_11660</name>
</gene>
<evidence type="ECO:0000313" key="2">
    <source>
        <dbReference type="Proteomes" id="UP000198551"/>
    </source>
</evidence>
<name>A0A1C4ZDY8_9ACTN</name>
<dbReference type="Proteomes" id="UP000198551">
    <property type="component" value="Unassembled WGS sequence"/>
</dbReference>
<keyword evidence="1" id="KW-0808">Transferase</keyword>
<sequence>MSIFVSVASYRDAELVPTVRDCLAKAARPDRVRIVVCWQHRGDEDVSAIAADPRVELLDVDARASRGACWARAQVMGHYAGEDWFLQVDSHTRFAPDWDARLLTLAAGTGAGKPVITGYPPRYEPADDLPGDGLPAETIVRGWTGDGLPVLGQRPMTDRSRPTVPARFVAGGFLFAPGSLVREVPYDPRIYFLGEELTMSVRAFTWGYDLFHPTEALAWHHYLREGSPRHWTDHTSTAGTPGWWTLDRASRRRVGVLLRRPNFGRYGLGRVRPLAEYLAHAGCDLTRRTWSDWRQPAAVGA</sequence>
<dbReference type="AlphaFoldDB" id="A0A1C4ZDY8"/>
<dbReference type="Pfam" id="PF11397">
    <property type="entry name" value="GlcNAc"/>
    <property type="match status" value="2"/>
</dbReference>
<dbReference type="Gene3D" id="3.90.550.10">
    <property type="entry name" value="Spore Coat Polysaccharide Biosynthesis Protein SpsA, Chain A"/>
    <property type="match status" value="1"/>
</dbReference>
<evidence type="ECO:0000313" key="1">
    <source>
        <dbReference type="EMBL" id="SCF30921.1"/>
    </source>
</evidence>
<protein>
    <submittedName>
        <fullName evidence="1">Glycosyltransferase, GT2 family</fullName>
    </submittedName>
</protein>
<dbReference type="EMBL" id="FMCV01000016">
    <property type="protein sequence ID" value="SCF30921.1"/>
    <property type="molecule type" value="Genomic_DNA"/>
</dbReference>
<dbReference type="SUPFAM" id="SSF53448">
    <property type="entry name" value="Nucleotide-diphospho-sugar transferases"/>
    <property type="match status" value="1"/>
</dbReference>
<keyword evidence="2" id="KW-1185">Reference proteome</keyword>
<proteinExistence type="predicted"/>
<accession>A0A1C4ZDY8</accession>
<dbReference type="PANTHER" id="PTHR34496:SF10">
    <property type="entry name" value="GLCNAC TRANSFERASE"/>
    <property type="match status" value="1"/>
</dbReference>